<dbReference type="GO" id="GO:0006515">
    <property type="term" value="P:protein quality control for misfolded or incompletely synthesized proteins"/>
    <property type="evidence" value="ECO:0007669"/>
    <property type="project" value="TreeGrafter"/>
</dbReference>
<dbReference type="GO" id="GO:0004176">
    <property type="term" value="F:ATP-dependent peptidase activity"/>
    <property type="evidence" value="ECO:0007669"/>
    <property type="project" value="InterPro"/>
</dbReference>
<dbReference type="CDD" id="cd07016">
    <property type="entry name" value="S14_ClpP_1"/>
    <property type="match status" value="1"/>
</dbReference>
<comment type="similarity">
    <text evidence="1">Belongs to the peptidase S14 family.</text>
</comment>
<protein>
    <submittedName>
        <fullName evidence="5">ATP-dependent Clp protease proteolytic subunit</fullName>
        <ecNumber evidence="5">3.4.21.92</ecNumber>
    </submittedName>
</protein>
<dbReference type="GO" id="GO:0009368">
    <property type="term" value="C:endopeptidase Clp complex"/>
    <property type="evidence" value="ECO:0007669"/>
    <property type="project" value="TreeGrafter"/>
</dbReference>
<sequence>MPNKHFWEVKNKVNGNAEILLYGNIAEEKSWFGNEASPKQFADDLEKLNGKDVTVRIHSRGGDVFAAHAIHNLLASYKGNVTVMIDGICASAASIVAVAGDKIIMANNTLLMIHDPMAGMNSYYNAAELIKMAEALDTIKTSIVAAYRKKTKLSEDKLTTMMSNETWMGPKEAKSFGFIDEISGESAKAALNGNTLIVNSIEFDLNSFSHPEEIKNKLDIKEDKKVSDKSKFAEFLNTFGLKFVEDDQKPAEQVQNAAVVATNPVSPAATAVDKQAIIAEERKRIEELDAAAKDGNESVVAIINEAKKSGQSFKDIEPFVNAVKDVKPTNAAQDLVKNLVADNKNSGVNQVTSSPSGGGTEAEQEIAIQNNMAKVIDEKFGFEVKK</sequence>
<name>A0A645BNA3_9ZZZZ</name>
<dbReference type="InterPro" id="IPR023562">
    <property type="entry name" value="ClpP/TepA"/>
</dbReference>
<evidence type="ECO:0000256" key="1">
    <source>
        <dbReference type="ARBA" id="ARBA00007039"/>
    </source>
</evidence>
<gene>
    <name evidence="5" type="primary">clpP_45</name>
    <name evidence="5" type="ORF">SDC9_112955</name>
</gene>
<dbReference type="PANTHER" id="PTHR10381">
    <property type="entry name" value="ATP-DEPENDENT CLP PROTEASE PROTEOLYTIC SUBUNIT"/>
    <property type="match status" value="1"/>
</dbReference>
<dbReference type="EMBL" id="VSSQ01020862">
    <property type="protein sequence ID" value="MPM66051.1"/>
    <property type="molecule type" value="Genomic_DNA"/>
</dbReference>
<dbReference type="GO" id="GO:0004252">
    <property type="term" value="F:serine-type endopeptidase activity"/>
    <property type="evidence" value="ECO:0007669"/>
    <property type="project" value="UniProtKB-EC"/>
</dbReference>
<dbReference type="PRINTS" id="PR00127">
    <property type="entry name" value="CLPPROTEASEP"/>
</dbReference>
<dbReference type="GO" id="GO:0051117">
    <property type="term" value="F:ATPase binding"/>
    <property type="evidence" value="ECO:0007669"/>
    <property type="project" value="TreeGrafter"/>
</dbReference>
<feature type="compositionally biased region" description="Polar residues" evidence="4">
    <location>
        <begin position="345"/>
        <end position="355"/>
    </location>
</feature>
<dbReference type="EC" id="3.4.21.92" evidence="5"/>
<comment type="caution">
    <text evidence="5">The sequence shown here is derived from an EMBL/GenBank/DDBJ whole genome shotgun (WGS) entry which is preliminary data.</text>
</comment>
<evidence type="ECO:0000256" key="2">
    <source>
        <dbReference type="ARBA" id="ARBA00022490"/>
    </source>
</evidence>
<evidence type="ECO:0000313" key="5">
    <source>
        <dbReference type="EMBL" id="MPM66051.1"/>
    </source>
</evidence>
<organism evidence="5">
    <name type="scientific">bioreactor metagenome</name>
    <dbReference type="NCBI Taxonomy" id="1076179"/>
    <lineage>
        <taxon>unclassified sequences</taxon>
        <taxon>metagenomes</taxon>
        <taxon>ecological metagenomes</taxon>
    </lineage>
</organism>
<dbReference type="InterPro" id="IPR029045">
    <property type="entry name" value="ClpP/crotonase-like_dom_sf"/>
</dbReference>
<dbReference type="Gene3D" id="3.90.226.10">
    <property type="entry name" value="2-enoyl-CoA Hydratase, Chain A, domain 1"/>
    <property type="match status" value="1"/>
</dbReference>
<proteinExistence type="inferred from homology"/>
<dbReference type="Pfam" id="PF00574">
    <property type="entry name" value="CLP_protease"/>
    <property type="match status" value="1"/>
</dbReference>
<evidence type="ECO:0000256" key="4">
    <source>
        <dbReference type="SAM" id="MobiDB-lite"/>
    </source>
</evidence>
<dbReference type="InterPro" id="IPR001907">
    <property type="entry name" value="ClpP"/>
</dbReference>
<dbReference type="SUPFAM" id="SSF52096">
    <property type="entry name" value="ClpP/crotonase"/>
    <property type="match status" value="1"/>
</dbReference>
<dbReference type="AlphaFoldDB" id="A0A645BNA3"/>
<keyword evidence="2" id="KW-0963">Cytoplasm</keyword>
<dbReference type="NCBIfam" id="NF045542">
    <property type="entry name" value="Clp_rel_HeadMat"/>
    <property type="match status" value="1"/>
</dbReference>
<dbReference type="PANTHER" id="PTHR10381:SF70">
    <property type="entry name" value="ATP-DEPENDENT CLP PROTEASE PROTEOLYTIC SUBUNIT"/>
    <property type="match status" value="1"/>
</dbReference>
<evidence type="ECO:0000256" key="3">
    <source>
        <dbReference type="ARBA" id="ARBA00022801"/>
    </source>
</evidence>
<reference evidence="5" key="1">
    <citation type="submission" date="2019-08" db="EMBL/GenBank/DDBJ databases">
        <authorList>
            <person name="Kucharzyk K."/>
            <person name="Murdoch R.W."/>
            <person name="Higgins S."/>
            <person name="Loffler F."/>
        </authorList>
    </citation>
    <scope>NUCLEOTIDE SEQUENCE</scope>
</reference>
<keyword evidence="5" id="KW-0645">Protease</keyword>
<accession>A0A645BNA3</accession>
<keyword evidence="3 5" id="KW-0378">Hydrolase</keyword>
<feature type="region of interest" description="Disordered" evidence="4">
    <location>
        <begin position="345"/>
        <end position="364"/>
    </location>
</feature>